<accession>A0A0E3L1R0</accession>
<dbReference type="AlphaFoldDB" id="A0A0E3L1R0"/>
<protein>
    <submittedName>
        <fullName evidence="2">Dienelactone hydrolase family protein</fullName>
    </submittedName>
</protein>
<dbReference type="Proteomes" id="UP000056925">
    <property type="component" value="Chromosome"/>
</dbReference>
<dbReference type="InterPro" id="IPR029058">
    <property type="entry name" value="AB_hydrolase_fold"/>
</dbReference>
<dbReference type="PATRIC" id="fig|1434121.4.peg.2889"/>
<dbReference type="InterPro" id="IPR002925">
    <property type="entry name" value="Dienelactn_hydro"/>
</dbReference>
<gene>
    <name evidence="2" type="ORF">MSTHC_2388</name>
</gene>
<feature type="domain" description="Dienelactone hydrolase" evidence="1">
    <location>
        <begin position="78"/>
        <end position="282"/>
    </location>
</feature>
<evidence type="ECO:0000259" key="1">
    <source>
        <dbReference type="Pfam" id="PF01738"/>
    </source>
</evidence>
<dbReference type="Pfam" id="PF01738">
    <property type="entry name" value="DLH"/>
    <property type="match status" value="1"/>
</dbReference>
<dbReference type="SUPFAM" id="SSF53474">
    <property type="entry name" value="alpha/beta-Hydrolases"/>
    <property type="match status" value="1"/>
</dbReference>
<dbReference type="GeneID" id="41603767"/>
<dbReference type="GO" id="GO:0016787">
    <property type="term" value="F:hydrolase activity"/>
    <property type="evidence" value="ECO:0007669"/>
    <property type="project" value="UniProtKB-KW"/>
</dbReference>
<reference evidence="2 3" key="1">
    <citation type="submission" date="2014-07" db="EMBL/GenBank/DDBJ databases">
        <title>Methanogenic archaea and the global carbon cycle.</title>
        <authorList>
            <person name="Henriksen J.R."/>
            <person name="Luke J."/>
            <person name="Reinhart S."/>
            <person name="Benedict M.N."/>
            <person name="Youngblut N.D."/>
            <person name="Metcalf M.E."/>
            <person name="Whitaker R.J."/>
            <person name="Metcalf W.W."/>
        </authorList>
    </citation>
    <scope>NUCLEOTIDE SEQUENCE [LARGE SCALE GENOMIC DNA]</scope>
    <source>
        <strain evidence="2 3">CHTI-55</strain>
    </source>
</reference>
<dbReference type="RefSeq" id="WP_082086767.1">
    <property type="nucleotide sequence ID" value="NZ_CP009502.1"/>
</dbReference>
<proteinExistence type="predicted"/>
<evidence type="ECO:0000313" key="3">
    <source>
        <dbReference type="Proteomes" id="UP000056925"/>
    </source>
</evidence>
<organism evidence="2 3">
    <name type="scientific">Methanosarcina thermophila CHTI-55</name>
    <dbReference type="NCBI Taxonomy" id="1434121"/>
    <lineage>
        <taxon>Archaea</taxon>
        <taxon>Methanobacteriati</taxon>
        <taxon>Methanobacteriota</taxon>
        <taxon>Stenosarchaea group</taxon>
        <taxon>Methanomicrobia</taxon>
        <taxon>Methanosarcinales</taxon>
        <taxon>Methanosarcinaceae</taxon>
        <taxon>Methanosarcina</taxon>
    </lineage>
</organism>
<dbReference type="HOGENOM" id="CLU_054590_6_0_2"/>
<name>A0A0E3L1R0_METTE</name>
<dbReference type="Gene3D" id="3.40.50.1820">
    <property type="entry name" value="alpha/beta hydrolase"/>
    <property type="match status" value="1"/>
</dbReference>
<sequence>MNKLVIFLLIASLLSALGGAAAFYCNSEVLDVSEKACNNTESKHLASPQDNCNETRNNSSLIETEIVNITSGSKVYPAYTAVPAEEGNYPAIVLIHSFRGFEPGYQTMVDRMAEDGYFVIAPFWQTHSEAPSDAEVEALIRNSTAYLETRDEVDPEKLGLTGFCAGGRYTMLFLPQMDEFESGVAWYGFPYMGGTETQPGIPANMTDQLDAPMLIIHGTRDQYSNITDIYRYASELDAADKYFELKVYQGELHGFMLTEDGELSESFVAQDAYEEMITFFDRTLNNSSP</sequence>
<evidence type="ECO:0000313" key="2">
    <source>
        <dbReference type="EMBL" id="AKB16706.1"/>
    </source>
</evidence>
<dbReference type="PANTHER" id="PTHR46623">
    <property type="entry name" value="CARBOXYMETHYLENEBUTENOLIDASE-RELATED"/>
    <property type="match status" value="1"/>
</dbReference>
<dbReference type="EMBL" id="CP009502">
    <property type="protein sequence ID" value="AKB16706.1"/>
    <property type="molecule type" value="Genomic_DNA"/>
</dbReference>
<dbReference type="PANTHER" id="PTHR46623:SF6">
    <property type="entry name" value="ALPHA_BETA-HYDROLASES SUPERFAMILY PROTEIN"/>
    <property type="match status" value="1"/>
</dbReference>
<dbReference type="InterPro" id="IPR051049">
    <property type="entry name" value="Dienelactone_hydrolase-like"/>
</dbReference>
<dbReference type="KEGG" id="mthe:MSTHC_2388"/>
<keyword evidence="2" id="KW-0378">Hydrolase</keyword>